<reference evidence="3" key="1">
    <citation type="submission" date="2016-10" db="EMBL/GenBank/DDBJ databases">
        <authorList>
            <person name="Varghese N."/>
            <person name="Submissions S."/>
        </authorList>
    </citation>
    <scope>NUCLEOTIDE SEQUENCE [LARGE SCALE GENOMIC DNA]</scope>
    <source>
        <strain evidence="3">DSM 241</strain>
    </source>
</reference>
<accession>A0A1H7G2U0</accession>
<dbReference type="InterPro" id="IPR021309">
    <property type="entry name" value="YgaP-like_TM"/>
</dbReference>
<dbReference type="OrthoDB" id="9804804at2"/>
<evidence type="ECO:0000313" key="3">
    <source>
        <dbReference type="Proteomes" id="UP000199256"/>
    </source>
</evidence>
<dbReference type="Pfam" id="PF11127">
    <property type="entry name" value="YgaP-like_TM"/>
    <property type="match status" value="1"/>
</dbReference>
<dbReference type="STRING" id="1396821.SAMN05444515_101419"/>
<name>A0A1H7G2U0_9GAMM</name>
<gene>
    <name evidence="2" type="ORF">SAMN05444515_101419</name>
</gene>
<feature type="domain" description="Inner membrane protein YgaP-like transmembrane" evidence="1">
    <location>
        <begin position="6"/>
        <end position="64"/>
    </location>
</feature>
<dbReference type="RefSeq" id="WP_090250188.1">
    <property type="nucleotide sequence ID" value="NZ_FOAA01000001.1"/>
</dbReference>
<evidence type="ECO:0000259" key="1">
    <source>
        <dbReference type="Pfam" id="PF11127"/>
    </source>
</evidence>
<organism evidence="2 3">
    <name type="scientific">Ectothiorhodospira marina</name>
    <dbReference type="NCBI Taxonomy" id="1396821"/>
    <lineage>
        <taxon>Bacteria</taxon>
        <taxon>Pseudomonadati</taxon>
        <taxon>Pseudomonadota</taxon>
        <taxon>Gammaproteobacteria</taxon>
        <taxon>Chromatiales</taxon>
        <taxon>Ectothiorhodospiraceae</taxon>
        <taxon>Ectothiorhodospira</taxon>
    </lineage>
</organism>
<sequence length="68" mass="7454">MNFEEMKNMGSNDRMIRVVVGLVLLALVFVGPQTPWGWIGLIPLATATIGWCPAYNLLGMNTDSDKDA</sequence>
<evidence type="ECO:0000313" key="2">
    <source>
        <dbReference type="EMBL" id="SEK32646.1"/>
    </source>
</evidence>
<proteinExistence type="predicted"/>
<dbReference type="EMBL" id="FOAA01000001">
    <property type="protein sequence ID" value="SEK32646.1"/>
    <property type="molecule type" value="Genomic_DNA"/>
</dbReference>
<protein>
    <recommendedName>
        <fullName evidence="1">Inner membrane protein YgaP-like transmembrane domain-containing protein</fullName>
    </recommendedName>
</protein>
<keyword evidence="3" id="KW-1185">Reference proteome</keyword>
<dbReference type="Proteomes" id="UP000199256">
    <property type="component" value="Unassembled WGS sequence"/>
</dbReference>
<dbReference type="AlphaFoldDB" id="A0A1H7G2U0"/>